<dbReference type="InterPro" id="IPR008928">
    <property type="entry name" value="6-hairpin_glycosidase_sf"/>
</dbReference>
<reference evidence="4" key="1">
    <citation type="journal article" date="2019" name="Int. J. Syst. Evol. Microbiol.">
        <title>The Global Catalogue of Microorganisms (GCM) 10K type strain sequencing project: providing services to taxonomists for standard genome sequencing and annotation.</title>
        <authorList>
            <consortium name="The Broad Institute Genomics Platform"/>
            <consortium name="The Broad Institute Genome Sequencing Center for Infectious Disease"/>
            <person name="Wu L."/>
            <person name="Ma J."/>
        </authorList>
    </citation>
    <scope>NUCLEOTIDE SEQUENCE [LARGE SCALE GENOMIC DNA]</scope>
    <source>
        <strain evidence="4">JCM 17591</strain>
    </source>
</reference>
<organism evidence="3 4">
    <name type="scientific">Gryllotalpicola koreensis</name>
    <dbReference type="NCBI Taxonomy" id="993086"/>
    <lineage>
        <taxon>Bacteria</taxon>
        <taxon>Bacillati</taxon>
        <taxon>Actinomycetota</taxon>
        <taxon>Actinomycetes</taxon>
        <taxon>Micrococcales</taxon>
        <taxon>Microbacteriaceae</taxon>
        <taxon>Gryllotalpicola</taxon>
    </lineage>
</organism>
<dbReference type="Pfam" id="PF07944">
    <property type="entry name" value="Beta-AFase-like_GH127_cat"/>
    <property type="match status" value="1"/>
</dbReference>
<dbReference type="Proteomes" id="UP001501079">
    <property type="component" value="Unassembled WGS sequence"/>
</dbReference>
<evidence type="ECO:0000313" key="4">
    <source>
        <dbReference type="Proteomes" id="UP001501079"/>
    </source>
</evidence>
<accession>A0ABP8ACJ6</accession>
<dbReference type="InterPro" id="IPR012878">
    <property type="entry name" value="Beta-AFase-like_GH127_cat"/>
</dbReference>
<evidence type="ECO:0008006" key="5">
    <source>
        <dbReference type="Google" id="ProtNLM"/>
    </source>
</evidence>
<dbReference type="RefSeq" id="WP_344757406.1">
    <property type="nucleotide sequence ID" value="NZ_BAABBW010000007.1"/>
</dbReference>
<evidence type="ECO:0000259" key="2">
    <source>
        <dbReference type="Pfam" id="PF20736"/>
    </source>
</evidence>
<dbReference type="EMBL" id="BAABBW010000007">
    <property type="protein sequence ID" value="GAA4181727.1"/>
    <property type="molecule type" value="Genomic_DNA"/>
</dbReference>
<keyword evidence="4" id="KW-1185">Reference proteome</keyword>
<dbReference type="Pfam" id="PF20736">
    <property type="entry name" value="Glyco_hydro127M"/>
    <property type="match status" value="1"/>
</dbReference>
<proteinExistence type="predicted"/>
<evidence type="ECO:0000313" key="3">
    <source>
        <dbReference type="EMBL" id="GAA4181727.1"/>
    </source>
</evidence>
<dbReference type="PANTHER" id="PTHR31151">
    <property type="entry name" value="PROLINE-TRNA LIGASE (DUF1680)"/>
    <property type="match status" value="1"/>
</dbReference>
<feature type="domain" description="Non-reducing end beta-L-arabinofuranosidase-like GH127 middle" evidence="2">
    <location>
        <begin position="452"/>
        <end position="512"/>
    </location>
</feature>
<dbReference type="PANTHER" id="PTHR31151:SF0">
    <property type="entry name" value="PROLINE-TRNA LIGASE (DUF1680)"/>
    <property type="match status" value="1"/>
</dbReference>
<dbReference type="SUPFAM" id="SSF48208">
    <property type="entry name" value="Six-hairpin glycosidases"/>
    <property type="match status" value="1"/>
</dbReference>
<comment type="caution">
    <text evidence="3">The sequence shown here is derived from an EMBL/GenBank/DDBJ whole genome shotgun (WGS) entry which is preliminary data.</text>
</comment>
<protein>
    <recommendedName>
        <fullName evidence="5">Glycoside hydrolase family 127 protein</fullName>
    </recommendedName>
</protein>
<evidence type="ECO:0000259" key="1">
    <source>
        <dbReference type="Pfam" id="PF07944"/>
    </source>
</evidence>
<gene>
    <name evidence="3" type="ORF">GCM10022287_37440</name>
</gene>
<name>A0ABP8ACJ6_9MICO</name>
<dbReference type="InterPro" id="IPR049046">
    <property type="entry name" value="Beta-AFase-like_GH127_middle"/>
</dbReference>
<sequence>MRHAFEPHEAALAPGLFEDRRALNRRYLLSLSVENLVQNHRLEAGVGRSGILRGDQPAGDDRHWGWETPGSPMRGHFVGHWLSAAAREVAITGDAELRARVDAVVEALEECQAENGDGWVFGISPRLFERLAAGRPTWAPQYVAHKTLMGLVDTARDLGHERALAIAVAAAGWIDRWSSGIPEEVFQDILDTETGGMLEVWAELLALTGDVMFARLLRRYRHSHLFDPLLAGADVLTNQHANTTIPEVLGAARAYEVTGDEEWRSIVVAYWRQAVTDRGTFCTGGQTSGEIWTPPFEFAARRGEKNQEHCTVYNMMRLADVLFRWTGHAEYLDYIEANAYNGILAQQHPRTGMVSYFLPLHGGAQKNWGSATEHFWCCHGTLVQAHTRHSADIYYRADAEITVAQYRPSSLRTTVDGVDFAIDLRLADQTTVVGPDANSGPAGHRHRVNEWHVALHVRASEPMRATLRLRVPAWATACSVTVDGVATRAEPVDGFVEMRRTWNASVVELHLPFDVRTVPIPDEPQTVAFTCGPVVLAGLCEAEVALDVRGGDAAALLRPDNERQWAEWLRGWRIGGQPRTIRLVPLHEVTDQAYSVYFPTR</sequence>
<feature type="domain" description="Non-reducing end beta-L-arabinofuranosidase-like GH127 catalytic" evidence="1">
    <location>
        <begin position="12"/>
        <end position="389"/>
    </location>
</feature>